<dbReference type="KEGG" id="lyk:FLP23_08070"/>
<proteinExistence type="predicted"/>
<dbReference type="PANTHER" id="PTHR33734:SF22">
    <property type="entry name" value="MEMBRANE-BOUND LYTIC MUREIN TRANSGLYCOSYLASE D"/>
    <property type="match status" value="1"/>
</dbReference>
<evidence type="ECO:0000259" key="2">
    <source>
        <dbReference type="PROSITE" id="PS51782"/>
    </source>
</evidence>
<gene>
    <name evidence="3" type="ORF">FLP23_08070</name>
</gene>
<evidence type="ECO:0000313" key="3">
    <source>
        <dbReference type="EMBL" id="QEO10836.1"/>
    </source>
</evidence>
<dbReference type="Pfam" id="PF23473">
    <property type="entry name" value="LysM3_LYK4_5"/>
    <property type="match status" value="1"/>
</dbReference>
<feature type="domain" description="LysM" evidence="2">
    <location>
        <begin position="120"/>
        <end position="164"/>
    </location>
</feature>
<evidence type="ECO:0000256" key="1">
    <source>
        <dbReference type="SAM" id="SignalP"/>
    </source>
</evidence>
<organism evidence="3 4">
    <name type="scientific">Protaetiibacter larvae</name>
    <dbReference type="NCBI Taxonomy" id="2592654"/>
    <lineage>
        <taxon>Bacteria</taxon>
        <taxon>Bacillati</taxon>
        <taxon>Actinomycetota</taxon>
        <taxon>Actinomycetes</taxon>
        <taxon>Micrococcales</taxon>
        <taxon>Microbacteriaceae</taxon>
        <taxon>Protaetiibacter</taxon>
    </lineage>
</organism>
<evidence type="ECO:0000313" key="4">
    <source>
        <dbReference type="Proteomes" id="UP000322159"/>
    </source>
</evidence>
<feature type="domain" description="LysM" evidence="2">
    <location>
        <begin position="208"/>
        <end position="252"/>
    </location>
</feature>
<dbReference type="PANTHER" id="PTHR33734">
    <property type="entry name" value="LYSM DOMAIN-CONTAINING GPI-ANCHORED PROTEIN 2"/>
    <property type="match status" value="1"/>
</dbReference>
<dbReference type="Pfam" id="PF01476">
    <property type="entry name" value="LysM"/>
    <property type="match status" value="2"/>
</dbReference>
<sequence>MPIVLAGTLAVTGVVAPANASPSVDRKAAKPKTTLGSTVRAAVAAATAPAKAQTAVPASYTVKAGDTISGIAGRYGLATASVLALNGLGWKSLIFPGQVLKLTGGAAAPVPATPVASTGGRYTIQKGDTISRIAARFGVSTQSVLTANGLGWSSIIYPGQTIAIPGSTIAAEKVSSVTPAPAPAPVVDETRDPVSTPVVSTPAPVISSSYLIKTGDTVSSIATKFGVTIQAVLDANGLSWSSIIYAGRTLTIPGVNVVQDGTTVTPLTAEMAANARIIIQVGRELGVPDRGIVIALAAAMQESSLRNIDYGDRDSLGLFQQRPSTGWGTPEQILNAPHAARLFYGGPSNPNKGVTRGLLDIANWQSLTLTQAAQAVQISAYPNAYAKWETSATAWLAQLS</sequence>
<dbReference type="InterPro" id="IPR018392">
    <property type="entry name" value="LysM"/>
</dbReference>
<accession>A0A5C1YAF8</accession>
<feature type="chain" id="PRO_5022989979" evidence="1">
    <location>
        <begin position="21"/>
        <end position="400"/>
    </location>
</feature>
<dbReference type="Proteomes" id="UP000322159">
    <property type="component" value="Chromosome"/>
</dbReference>
<dbReference type="RefSeq" id="WP_149326250.1">
    <property type="nucleotide sequence ID" value="NZ_CP043504.1"/>
</dbReference>
<dbReference type="OrthoDB" id="5171895at2"/>
<dbReference type="SMART" id="SM00257">
    <property type="entry name" value="LysM"/>
    <property type="match status" value="3"/>
</dbReference>
<dbReference type="AlphaFoldDB" id="A0A5C1YAF8"/>
<dbReference type="InterPro" id="IPR036779">
    <property type="entry name" value="LysM_dom_sf"/>
</dbReference>
<keyword evidence="1" id="KW-0732">Signal</keyword>
<protein>
    <submittedName>
        <fullName evidence="3">LysM peptidoglycan-binding domain-containing protein</fullName>
    </submittedName>
</protein>
<dbReference type="CDD" id="cd00118">
    <property type="entry name" value="LysM"/>
    <property type="match status" value="3"/>
</dbReference>
<name>A0A5C1YAF8_9MICO</name>
<dbReference type="EMBL" id="CP043504">
    <property type="protein sequence ID" value="QEO10836.1"/>
    <property type="molecule type" value="Genomic_DNA"/>
</dbReference>
<dbReference type="PROSITE" id="PS51782">
    <property type="entry name" value="LYSM"/>
    <property type="match status" value="3"/>
</dbReference>
<feature type="signal peptide" evidence="1">
    <location>
        <begin position="1"/>
        <end position="20"/>
    </location>
</feature>
<dbReference type="InterPro" id="IPR056563">
    <property type="entry name" value="LysM3_LYK4_5"/>
</dbReference>
<dbReference type="SUPFAM" id="SSF54106">
    <property type="entry name" value="LysM domain"/>
    <property type="match status" value="3"/>
</dbReference>
<keyword evidence="4" id="KW-1185">Reference proteome</keyword>
<feature type="domain" description="LysM" evidence="2">
    <location>
        <begin position="58"/>
        <end position="102"/>
    </location>
</feature>
<reference evidence="3 4" key="1">
    <citation type="submission" date="2019-09" db="EMBL/GenBank/DDBJ databases">
        <title>Genome sequencing of strain KACC 19322.</title>
        <authorList>
            <person name="Heo J."/>
            <person name="Kim S.-J."/>
            <person name="Kim J.-S."/>
            <person name="Hong S.-B."/>
            <person name="Kwon S.-W."/>
        </authorList>
    </citation>
    <scope>NUCLEOTIDE SEQUENCE [LARGE SCALE GENOMIC DNA]</scope>
    <source>
        <strain evidence="3 4">KACC 19322</strain>
    </source>
</reference>
<dbReference type="Gene3D" id="3.10.350.10">
    <property type="entry name" value="LysM domain"/>
    <property type="match status" value="3"/>
</dbReference>